<dbReference type="InterPro" id="IPR009057">
    <property type="entry name" value="Homeodomain-like_sf"/>
</dbReference>
<dbReference type="PANTHER" id="PTHR43479">
    <property type="entry name" value="ACREF/ENVCD OPERON REPRESSOR-RELATED"/>
    <property type="match status" value="1"/>
</dbReference>
<accession>A6FWP7</accession>
<dbReference type="OrthoDB" id="9790413at2"/>
<evidence type="ECO:0000256" key="2">
    <source>
        <dbReference type="PROSITE-ProRule" id="PRU00335"/>
    </source>
</evidence>
<gene>
    <name evidence="4" type="ORF">PPSIR1_04623</name>
</gene>
<dbReference type="SUPFAM" id="SSF46689">
    <property type="entry name" value="Homeodomain-like"/>
    <property type="match status" value="1"/>
</dbReference>
<dbReference type="RefSeq" id="WP_006968896.1">
    <property type="nucleotide sequence ID" value="NZ_ABCS01000001.1"/>
</dbReference>
<dbReference type="STRING" id="391625.PPSIR1_04623"/>
<dbReference type="GO" id="GO:0003677">
    <property type="term" value="F:DNA binding"/>
    <property type="evidence" value="ECO:0007669"/>
    <property type="project" value="UniProtKB-UniRule"/>
</dbReference>
<dbReference type="EMBL" id="ABCS01000001">
    <property type="protein sequence ID" value="EDM81721.1"/>
    <property type="molecule type" value="Genomic_DNA"/>
</dbReference>
<keyword evidence="1 2" id="KW-0238">DNA-binding</keyword>
<protein>
    <submittedName>
        <fullName evidence="4">Probable transcriptional regulator, TetR family protein</fullName>
    </submittedName>
</protein>
<dbReference type="AlphaFoldDB" id="A6FWP7"/>
<dbReference type="Pfam" id="PF00440">
    <property type="entry name" value="TetR_N"/>
    <property type="match status" value="1"/>
</dbReference>
<comment type="caution">
    <text evidence="4">The sequence shown here is derived from an EMBL/GenBank/DDBJ whole genome shotgun (WGS) entry which is preliminary data.</text>
</comment>
<evidence type="ECO:0000256" key="1">
    <source>
        <dbReference type="ARBA" id="ARBA00023125"/>
    </source>
</evidence>
<feature type="DNA-binding region" description="H-T-H motif" evidence="2">
    <location>
        <begin position="41"/>
        <end position="60"/>
    </location>
</feature>
<proteinExistence type="predicted"/>
<evidence type="ECO:0000259" key="3">
    <source>
        <dbReference type="PROSITE" id="PS50977"/>
    </source>
</evidence>
<dbReference type="eggNOG" id="COG1309">
    <property type="taxonomic scope" value="Bacteria"/>
</dbReference>
<evidence type="ECO:0000313" key="5">
    <source>
        <dbReference type="Proteomes" id="UP000005801"/>
    </source>
</evidence>
<dbReference type="Gene3D" id="1.10.357.10">
    <property type="entry name" value="Tetracycline Repressor, domain 2"/>
    <property type="match status" value="1"/>
</dbReference>
<dbReference type="Proteomes" id="UP000005801">
    <property type="component" value="Unassembled WGS sequence"/>
</dbReference>
<reference evidence="4 5" key="1">
    <citation type="submission" date="2007-06" db="EMBL/GenBank/DDBJ databases">
        <authorList>
            <person name="Shimkets L."/>
            <person name="Ferriera S."/>
            <person name="Johnson J."/>
            <person name="Kravitz S."/>
            <person name="Beeson K."/>
            <person name="Sutton G."/>
            <person name="Rogers Y.-H."/>
            <person name="Friedman R."/>
            <person name="Frazier M."/>
            <person name="Venter J.C."/>
        </authorList>
    </citation>
    <scope>NUCLEOTIDE SEQUENCE [LARGE SCALE GENOMIC DNA]</scope>
    <source>
        <strain evidence="4 5">SIR-1</strain>
    </source>
</reference>
<evidence type="ECO:0000313" key="4">
    <source>
        <dbReference type="EMBL" id="EDM81721.1"/>
    </source>
</evidence>
<organism evidence="4 5">
    <name type="scientific">Plesiocystis pacifica SIR-1</name>
    <dbReference type="NCBI Taxonomy" id="391625"/>
    <lineage>
        <taxon>Bacteria</taxon>
        <taxon>Pseudomonadati</taxon>
        <taxon>Myxococcota</taxon>
        <taxon>Polyangia</taxon>
        <taxon>Nannocystales</taxon>
        <taxon>Nannocystaceae</taxon>
        <taxon>Plesiocystis</taxon>
    </lineage>
</organism>
<feature type="domain" description="HTH tetR-type" evidence="3">
    <location>
        <begin position="18"/>
        <end position="78"/>
    </location>
</feature>
<name>A6FWP7_9BACT</name>
<sequence length="220" mass="24061">MAAPNRRFRGKSAEERIRARRERLIEAGLATFGTRGFHGVRVRDICAEAQLTERYFYESFANLEELFLAVYDASVDRVRVATEGALETLSAKADAEVSLPELIRAGLRAFFQTLLDEPGIARVILVDVLTINSDIAQQSQVAVGRFTDLVLDVAGERLPGAVELGSGPFELRLISTGVIGATVYLAMRWVNEGCEEPVELMVEHAALFYESLGASLVANG</sequence>
<dbReference type="InterPro" id="IPR001647">
    <property type="entry name" value="HTH_TetR"/>
</dbReference>
<keyword evidence="5" id="KW-1185">Reference proteome</keyword>
<dbReference type="InterPro" id="IPR050624">
    <property type="entry name" value="HTH-type_Tx_Regulator"/>
</dbReference>
<dbReference type="PANTHER" id="PTHR43479:SF11">
    <property type="entry name" value="ACREF_ENVCD OPERON REPRESSOR-RELATED"/>
    <property type="match status" value="1"/>
</dbReference>
<dbReference type="PROSITE" id="PS50977">
    <property type="entry name" value="HTH_TETR_2"/>
    <property type="match status" value="1"/>
</dbReference>